<reference evidence="2" key="1">
    <citation type="submission" date="2016-03" db="EMBL/GenBank/DDBJ databases">
        <title>Updated assembly of Pseudogymnoascus destructans, the fungus causing white-nose syndrome of bats.</title>
        <authorList>
            <person name="Palmer J.M."/>
            <person name="Drees K.P."/>
            <person name="Foster J.T."/>
            <person name="Lindner D.L."/>
        </authorList>
    </citation>
    <scope>NUCLEOTIDE SEQUENCE [LARGE SCALE GENOMIC DNA]</scope>
    <source>
        <strain evidence="2">20631-21</strain>
    </source>
</reference>
<feature type="region of interest" description="Disordered" evidence="1">
    <location>
        <begin position="17"/>
        <end position="195"/>
    </location>
</feature>
<dbReference type="OrthoDB" id="5419162at2759"/>
<feature type="compositionally biased region" description="Low complexity" evidence="1">
    <location>
        <begin position="239"/>
        <end position="250"/>
    </location>
</feature>
<accession>A0A177AAM1</accession>
<sequence length="306" mass="32359">MDPSYASSDDEADSMAAAMGFSSFGTQGPPKKRKFNPKSDAFIEDQELEAVDKGGKKGQGSGGNQIPLGRPRQLGVPSQASAGAAKNDEEIALDDDEGPQYAGEDDEGPRYLDTSHPPPIMDGIGRNEDEILLDEDEDEQGPGYVDTSLPPPNQAAREAQEKIDAILSSTGSSAAPVPPKQKQKAKKPQSSGLGAFMNALKTPVVAPPGSSIAPAPGTTRILQIPAVASLPQRPPPPSSSTMGPPGASMGRSQNAGQRGQRNELWYIGYYDPSFNDNPWRGLEKENGLPEVGTWIERPQRGQGQTA</sequence>
<proteinExistence type="predicted"/>
<feature type="compositionally biased region" description="Acidic residues" evidence="1">
    <location>
        <begin position="90"/>
        <end position="107"/>
    </location>
</feature>
<dbReference type="GeneID" id="36287335"/>
<feature type="compositionally biased region" description="Acidic residues" evidence="1">
    <location>
        <begin position="130"/>
        <end position="140"/>
    </location>
</feature>
<dbReference type="RefSeq" id="XP_024324449.1">
    <property type="nucleotide sequence ID" value="XM_024467897.1"/>
</dbReference>
<dbReference type="VEuPathDB" id="FungiDB:GMDG_02234"/>
<protein>
    <submittedName>
        <fullName evidence="2">Uncharacterized protein</fullName>
    </submittedName>
</protein>
<organism evidence="2">
    <name type="scientific">Pseudogymnoascus destructans</name>
    <dbReference type="NCBI Taxonomy" id="655981"/>
    <lineage>
        <taxon>Eukaryota</taxon>
        <taxon>Fungi</taxon>
        <taxon>Dikarya</taxon>
        <taxon>Ascomycota</taxon>
        <taxon>Pezizomycotina</taxon>
        <taxon>Leotiomycetes</taxon>
        <taxon>Thelebolales</taxon>
        <taxon>Thelebolaceae</taxon>
        <taxon>Pseudogymnoascus</taxon>
    </lineage>
</organism>
<feature type="region of interest" description="Disordered" evidence="1">
    <location>
        <begin position="223"/>
        <end position="260"/>
    </location>
</feature>
<evidence type="ECO:0000256" key="1">
    <source>
        <dbReference type="SAM" id="MobiDB-lite"/>
    </source>
</evidence>
<evidence type="ECO:0000313" key="2">
    <source>
        <dbReference type="EMBL" id="OAF59165.1"/>
    </source>
</evidence>
<gene>
    <name evidence="2" type="ORF">VC83_04262</name>
</gene>
<name>A0A177AAM1_9PEZI</name>
<dbReference type="AlphaFoldDB" id="A0A177AAM1"/>
<dbReference type="Proteomes" id="UP000077154">
    <property type="component" value="Unassembled WGS sequence"/>
</dbReference>
<dbReference type="eggNOG" id="ENOG502TED9">
    <property type="taxonomic scope" value="Eukaryota"/>
</dbReference>
<dbReference type="EMBL" id="KV441394">
    <property type="protein sequence ID" value="OAF59165.1"/>
    <property type="molecule type" value="Genomic_DNA"/>
</dbReference>